<comment type="catalytic activity">
    <reaction evidence="4">
        <text>O-phospho-L-tyrosyl-[protein] + H2O = L-tyrosyl-[protein] + phosphate</text>
        <dbReference type="Rhea" id="RHEA:10684"/>
        <dbReference type="Rhea" id="RHEA-COMP:10136"/>
        <dbReference type="Rhea" id="RHEA-COMP:20101"/>
        <dbReference type="ChEBI" id="CHEBI:15377"/>
        <dbReference type="ChEBI" id="CHEBI:43474"/>
        <dbReference type="ChEBI" id="CHEBI:46858"/>
        <dbReference type="ChEBI" id="CHEBI:61978"/>
        <dbReference type="EC" id="3.1.3.48"/>
    </reaction>
</comment>
<dbReference type="InterPro" id="IPR016667">
    <property type="entry name" value="Caps_polysacc_synth_CpsB/CapC"/>
</dbReference>
<dbReference type="SUPFAM" id="SSF89550">
    <property type="entry name" value="PHP domain-like"/>
    <property type="match status" value="1"/>
</dbReference>
<evidence type="ECO:0000256" key="3">
    <source>
        <dbReference type="ARBA" id="ARBA00022801"/>
    </source>
</evidence>
<reference evidence="6" key="1">
    <citation type="journal article" date="2019" name="Int. J. Syst. Evol. Microbiol.">
        <title>The Global Catalogue of Microorganisms (GCM) 10K type strain sequencing project: providing services to taxonomists for standard genome sequencing and annotation.</title>
        <authorList>
            <consortium name="The Broad Institute Genomics Platform"/>
            <consortium name="The Broad Institute Genome Sequencing Center for Infectious Disease"/>
            <person name="Wu L."/>
            <person name="Ma J."/>
        </authorList>
    </citation>
    <scope>NUCLEOTIDE SEQUENCE [LARGE SCALE GENOMIC DNA]</scope>
    <source>
        <strain evidence="6">KCTC 42248</strain>
    </source>
</reference>
<organism evidence="5 6">
    <name type="scientific">Sphingobacterium corticis</name>
    <dbReference type="NCBI Taxonomy" id="1812823"/>
    <lineage>
        <taxon>Bacteria</taxon>
        <taxon>Pseudomonadati</taxon>
        <taxon>Bacteroidota</taxon>
        <taxon>Sphingobacteriia</taxon>
        <taxon>Sphingobacteriales</taxon>
        <taxon>Sphingobacteriaceae</taxon>
        <taxon>Sphingobacterium</taxon>
    </lineage>
</organism>
<dbReference type="Gene3D" id="3.20.20.140">
    <property type="entry name" value="Metal-dependent hydrolases"/>
    <property type="match status" value="1"/>
</dbReference>
<sequence>MLNIFRAKRQFQDLEWMHVDMHSHLLPGIDDGASSLDDSLHLLEQLQDLGLRKFFFTPHVFREMYPNTQDTIQEAFQQIASSASADAVGGFAAEYMVDNYFDRLLQTQKPLAYLPDHHVLIEMSYMQESAMIEKIIFDLQMQGYKPILAHPERYVFYHGKTDRIEHLRNLGCLLQLNLLSLYGYYGSKEKQVARLLCEKGLIDLVGSDVHHRRHIKAIEHGLTKEDLWPYFKRCRLKNQELFSETYA</sequence>
<evidence type="ECO:0000256" key="2">
    <source>
        <dbReference type="ARBA" id="ARBA00013064"/>
    </source>
</evidence>
<protein>
    <recommendedName>
        <fullName evidence="2">protein-tyrosine-phosphatase</fullName>
        <ecNumber evidence="2">3.1.3.48</ecNumber>
    </recommendedName>
</protein>
<name>A0ABW5NHP4_9SPHI</name>
<evidence type="ECO:0000256" key="1">
    <source>
        <dbReference type="ARBA" id="ARBA00005750"/>
    </source>
</evidence>
<comment type="similarity">
    <text evidence="1">Belongs to the metallo-dependent hydrolases superfamily. CpsB/CapC family.</text>
</comment>
<dbReference type="InterPro" id="IPR016195">
    <property type="entry name" value="Pol/histidinol_Pase-like"/>
</dbReference>
<keyword evidence="6" id="KW-1185">Reference proteome</keyword>
<dbReference type="PANTHER" id="PTHR39181:SF1">
    <property type="entry name" value="TYROSINE-PROTEIN PHOSPHATASE YWQE"/>
    <property type="match status" value="1"/>
</dbReference>
<dbReference type="PANTHER" id="PTHR39181">
    <property type="entry name" value="TYROSINE-PROTEIN PHOSPHATASE YWQE"/>
    <property type="match status" value="1"/>
</dbReference>
<dbReference type="EMBL" id="JBHUMA010000004">
    <property type="protein sequence ID" value="MFD2598063.1"/>
    <property type="molecule type" value="Genomic_DNA"/>
</dbReference>
<gene>
    <name evidence="5" type="ORF">ACFSQ3_03780</name>
</gene>
<evidence type="ECO:0000313" key="5">
    <source>
        <dbReference type="EMBL" id="MFD2598063.1"/>
    </source>
</evidence>
<keyword evidence="3" id="KW-0378">Hydrolase</keyword>
<dbReference type="RefSeq" id="WP_380867620.1">
    <property type="nucleotide sequence ID" value="NZ_JBHUMA010000004.1"/>
</dbReference>
<comment type="caution">
    <text evidence="5">The sequence shown here is derived from an EMBL/GenBank/DDBJ whole genome shotgun (WGS) entry which is preliminary data.</text>
</comment>
<dbReference type="Proteomes" id="UP001597393">
    <property type="component" value="Unassembled WGS sequence"/>
</dbReference>
<dbReference type="EC" id="3.1.3.48" evidence="2"/>
<accession>A0ABW5NHP4</accession>
<evidence type="ECO:0000313" key="6">
    <source>
        <dbReference type="Proteomes" id="UP001597393"/>
    </source>
</evidence>
<proteinExistence type="inferred from homology"/>
<evidence type="ECO:0000256" key="4">
    <source>
        <dbReference type="ARBA" id="ARBA00051722"/>
    </source>
</evidence>
<dbReference type="Pfam" id="PF19567">
    <property type="entry name" value="CpsB_CapC"/>
    <property type="match status" value="1"/>
</dbReference>